<accession>A0A1I2WJV9</accession>
<dbReference type="Proteomes" id="UP000198876">
    <property type="component" value="Unassembled WGS sequence"/>
</dbReference>
<gene>
    <name evidence="2" type="ORF">SAMN04488063_3572</name>
</gene>
<reference evidence="3" key="1">
    <citation type="submission" date="2016-10" db="EMBL/GenBank/DDBJ databases">
        <authorList>
            <person name="Varghese N."/>
            <person name="Submissions S."/>
        </authorList>
    </citation>
    <scope>NUCLEOTIDE SEQUENCE [LARGE SCALE GENOMIC DNA]</scope>
    <source>
        <strain evidence="3">CGMCC 1.7739</strain>
    </source>
</reference>
<evidence type="ECO:0000256" key="1">
    <source>
        <dbReference type="SAM" id="MobiDB-lite"/>
    </source>
</evidence>
<keyword evidence="3" id="KW-1185">Reference proteome</keyword>
<proteinExistence type="predicted"/>
<protein>
    <recommendedName>
        <fullName evidence="4">Transposase</fullName>
    </recommendedName>
</protein>
<dbReference type="STRING" id="553467.SAMN04488063_3572"/>
<sequence>MPLPSFPTGTVSGESRRDRTFPPSDPDSSTSGDDAEETARPAPGADEASVPGSAPSDAARRDGGSSADSSNGESLRERVARLERENEALRRKVKRTQRARQNVIDHYERVIADIDDTSPASGESETTPTVRPPPVNDGLADRVARRLDVGERWR</sequence>
<name>A0A1I2WJV9_9EURY</name>
<organism evidence="2 3">
    <name type="scientific">Halopelagius inordinatus</name>
    <dbReference type="NCBI Taxonomy" id="553467"/>
    <lineage>
        <taxon>Archaea</taxon>
        <taxon>Methanobacteriati</taxon>
        <taxon>Methanobacteriota</taxon>
        <taxon>Stenosarchaea group</taxon>
        <taxon>Halobacteria</taxon>
        <taxon>Halobacteriales</taxon>
        <taxon>Haloferacaceae</taxon>
    </lineage>
</organism>
<evidence type="ECO:0000313" key="3">
    <source>
        <dbReference type="Proteomes" id="UP000198876"/>
    </source>
</evidence>
<feature type="compositionally biased region" description="Basic and acidic residues" evidence="1">
    <location>
        <begin position="74"/>
        <end position="90"/>
    </location>
</feature>
<dbReference type="AlphaFoldDB" id="A0A1I2WJV9"/>
<evidence type="ECO:0000313" key="2">
    <source>
        <dbReference type="EMBL" id="SFH00937.1"/>
    </source>
</evidence>
<feature type="compositionally biased region" description="Basic and acidic residues" evidence="1">
    <location>
        <begin position="139"/>
        <end position="154"/>
    </location>
</feature>
<dbReference type="RefSeq" id="WP_092893917.1">
    <property type="nucleotide sequence ID" value="NZ_FOOQ01000008.1"/>
</dbReference>
<feature type="compositionally biased region" description="Polar residues" evidence="1">
    <location>
        <begin position="118"/>
        <end position="129"/>
    </location>
</feature>
<feature type="compositionally biased region" description="Basic and acidic residues" evidence="1">
    <location>
        <begin position="103"/>
        <end position="112"/>
    </location>
</feature>
<dbReference type="EMBL" id="FOOQ01000008">
    <property type="protein sequence ID" value="SFH00937.1"/>
    <property type="molecule type" value="Genomic_DNA"/>
</dbReference>
<feature type="region of interest" description="Disordered" evidence="1">
    <location>
        <begin position="1"/>
        <end position="154"/>
    </location>
</feature>
<evidence type="ECO:0008006" key="4">
    <source>
        <dbReference type="Google" id="ProtNLM"/>
    </source>
</evidence>